<sequence>VELTSLVKMALNMQQQITNAAWAITYANDPIFLNHTVNLTSLVTVIVARMAKGYNWRLLIFATEPFLYEIISVIIERLDVRIW</sequence>
<evidence type="ECO:0000313" key="1">
    <source>
        <dbReference type="EMBL" id="KAJ9598750.1"/>
    </source>
</evidence>
<feature type="non-terminal residue" evidence="1">
    <location>
        <position position="1"/>
    </location>
</feature>
<proteinExistence type="predicted"/>
<feature type="non-terminal residue" evidence="1">
    <location>
        <position position="83"/>
    </location>
</feature>
<reference evidence="1" key="2">
    <citation type="submission" date="2023-05" db="EMBL/GenBank/DDBJ databases">
        <authorList>
            <person name="Fouks B."/>
        </authorList>
    </citation>
    <scope>NUCLEOTIDE SEQUENCE</scope>
    <source>
        <strain evidence="1">Stay&amp;Tobe</strain>
        <tissue evidence="1">Testes</tissue>
    </source>
</reference>
<evidence type="ECO:0000313" key="2">
    <source>
        <dbReference type="Proteomes" id="UP001233999"/>
    </source>
</evidence>
<keyword evidence="2" id="KW-1185">Reference proteome</keyword>
<accession>A0AAD8EPV0</accession>
<reference evidence="1" key="1">
    <citation type="journal article" date="2023" name="IScience">
        <title>Live-bearing cockroach genome reveals convergent evolutionary mechanisms linked to viviparity in insects and beyond.</title>
        <authorList>
            <person name="Fouks B."/>
            <person name="Harrison M.C."/>
            <person name="Mikhailova A.A."/>
            <person name="Marchal E."/>
            <person name="English S."/>
            <person name="Carruthers M."/>
            <person name="Jennings E.C."/>
            <person name="Chiamaka E.L."/>
            <person name="Frigard R.A."/>
            <person name="Pippel M."/>
            <person name="Attardo G.M."/>
            <person name="Benoit J.B."/>
            <person name="Bornberg-Bauer E."/>
            <person name="Tobe S.S."/>
        </authorList>
    </citation>
    <scope>NUCLEOTIDE SEQUENCE</scope>
    <source>
        <strain evidence="1">Stay&amp;Tobe</strain>
    </source>
</reference>
<dbReference type="AlphaFoldDB" id="A0AAD8EPV0"/>
<organism evidence="1 2">
    <name type="scientific">Diploptera punctata</name>
    <name type="common">Pacific beetle cockroach</name>
    <dbReference type="NCBI Taxonomy" id="6984"/>
    <lineage>
        <taxon>Eukaryota</taxon>
        <taxon>Metazoa</taxon>
        <taxon>Ecdysozoa</taxon>
        <taxon>Arthropoda</taxon>
        <taxon>Hexapoda</taxon>
        <taxon>Insecta</taxon>
        <taxon>Pterygota</taxon>
        <taxon>Neoptera</taxon>
        <taxon>Polyneoptera</taxon>
        <taxon>Dictyoptera</taxon>
        <taxon>Blattodea</taxon>
        <taxon>Blaberoidea</taxon>
        <taxon>Blaberidae</taxon>
        <taxon>Diplopterinae</taxon>
        <taxon>Diploptera</taxon>
    </lineage>
</organism>
<name>A0AAD8EPV0_DIPPU</name>
<comment type="caution">
    <text evidence="1">The sequence shown here is derived from an EMBL/GenBank/DDBJ whole genome shotgun (WGS) entry which is preliminary data.</text>
</comment>
<protein>
    <submittedName>
        <fullName evidence="1">Uncharacterized protein</fullName>
    </submittedName>
</protein>
<dbReference type="Proteomes" id="UP001233999">
    <property type="component" value="Unassembled WGS sequence"/>
</dbReference>
<gene>
    <name evidence="1" type="ORF">L9F63_026715</name>
</gene>
<dbReference type="EMBL" id="JASPKZ010001165">
    <property type="protein sequence ID" value="KAJ9598750.1"/>
    <property type="molecule type" value="Genomic_DNA"/>
</dbReference>